<dbReference type="OrthoDB" id="206202at2157"/>
<sequence>MWAVEVLATGGESTYLVASSGGLDAYRALAPPIRAGGQFLGTLVIALVVLGLLQESGPRSVRTVRRSPIISCCIGLPGALVIAGLAQTGSLLLGSSLGIFFGIPFVIFGLTVLPLLTTIGVVAIGQTITTRVGRDGLGAGVLAGSALAGLAGLSLGATLVLASLAAILGVGAGARVLFAAGGSTQPEERTVPPANKI</sequence>
<evidence type="ECO:0000256" key="1">
    <source>
        <dbReference type="SAM" id="Phobius"/>
    </source>
</evidence>
<comment type="caution">
    <text evidence="2">The sequence shown here is derived from an EMBL/GenBank/DDBJ whole genome shotgun (WGS) entry which is preliminary data.</text>
</comment>
<organism evidence="2 3">
    <name type="scientific">Natronolimnobius baerhuensis</name>
    <dbReference type="NCBI Taxonomy" id="253108"/>
    <lineage>
        <taxon>Archaea</taxon>
        <taxon>Methanobacteriati</taxon>
        <taxon>Methanobacteriota</taxon>
        <taxon>Stenosarchaea group</taxon>
        <taxon>Halobacteria</taxon>
        <taxon>Halobacteriales</taxon>
        <taxon>Natrialbaceae</taxon>
        <taxon>Natronolimnobius</taxon>
    </lineage>
</organism>
<reference evidence="2 3" key="1">
    <citation type="submission" date="2017-02" db="EMBL/GenBank/DDBJ databases">
        <title>Natronthermophilus aegyptiacus gen. nov.,sp. nov., an aerobic, extremely halophilic alkalithermophilic archaeon isolated from the athalassohaline Wadi An Natrun, Egypt.</title>
        <authorList>
            <person name="Zhao B."/>
        </authorList>
    </citation>
    <scope>NUCLEOTIDE SEQUENCE [LARGE SCALE GENOMIC DNA]</scope>
    <source>
        <strain evidence="2 3">CGMCC 1.3597</strain>
    </source>
</reference>
<proteinExistence type="predicted"/>
<dbReference type="Proteomes" id="UP000196084">
    <property type="component" value="Unassembled WGS sequence"/>
</dbReference>
<feature type="transmembrane region" description="Helical" evidence="1">
    <location>
        <begin position="35"/>
        <end position="53"/>
    </location>
</feature>
<keyword evidence="1" id="KW-0812">Transmembrane</keyword>
<feature type="transmembrane region" description="Helical" evidence="1">
    <location>
        <begin position="159"/>
        <end position="180"/>
    </location>
</feature>
<dbReference type="RefSeq" id="WP_087714191.1">
    <property type="nucleotide sequence ID" value="NZ_MWPH01000001.1"/>
</dbReference>
<accession>A0A202EDH9</accession>
<feature type="transmembrane region" description="Helical" evidence="1">
    <location>
        <begin position="74"/>
        <end position="93"/>
    </location>
</feature>
<keyword evidence="1" id="KW-1133">Transmembrane helix</keyword>
<keyword evidence="1" id="KW-0472">Membrane</keyword>
<keyword evidence="3" id="KW-1185">Reference proteome</keyword>
<protein>
    <submittedName>
        <fullName evidence="2">Uncharacterized protein</fullName>
    </submittedName>
</protein>
<feature type="transmembrane region" description="Helical" evidence="1">
    <location>
        <begin position="99"/>
        <end position="124"/>
    </location>
</feature>
<dbReference type="EMBL" id="MWPH01000001">
    <property type="protein sequence ID" value="OVE86248.1"/>
    <property type="molecule type" value="Genomic_DNA"/>
</dbReference>
<evidence type="ECO:0000313" key="2">
    <source>
        <dbReference type="EMBL" id="OVE86248.1"/>
    </source>
</evidence>
<name>A0A202EDH9_9EURY</name>
<dbReference type="AlphaFoldDB" id="A0A202EDH9"/>
<evidence type="ECO:0000313" key="3">
    <source>
        <dbReference type="Proteomes" id="UP000196084"/>
    </source>
</evidence>
<gene>
    <name evidence="2" type="ORF">B2G88_05550</name>
</gene>
<feature type="transmembrane region" description="Helical" evidence="1">
    <location>
        <begin position="136"/>
        <end position="153"/>
    </location>
</feature>